<reference evidence="1" key="1">
    <citation type="submission" date="2022-06" db="EMBL/GenBank/DDBJ databases">
        <title>Phylogenomic reconstructions and comparative analyses of Kickxellomycotina fungi.</title>
        <authorList>
            <person name="Reynolds N.K."/>
            <person name="Stajich J.E."/>
            <person name="Barry K."/>
            <person name="Grigoriev I.V."/>
            <person name="Crous P."/>
            <person name="Smith M.E."/>
        </authorList>
    </citation>
    <scope>NUCLEOTIDE SEQUENCE</scope>
    <source>
        <strain evidence="1">RSA 2271</strain>
    </source>
</reference>
<keyword evidence="2" id="KW-1185">Reference proteome</keyword>
<dbReference type="Proteomes" id="UP001145114">
    <property type="component" value="Unassembled WGS sequence"/>
</dbReference>
<organism evidence="1 2">
    <name type="scientific">Spiromyces aspiralis</name>
    <dbReference type="NCBI Taxonomy" id="68401"/>
    <lineage>
        <taxon>Eukaryota</taxon>
        <taxon>Fungi</taxon>
        <taxon>Fungi incertae sedis</taxon>
        <taxon>Zoopagomycota</taxon>
        <taxon>Kickxellomycotina</taxon>
        <taxon>Kickxellomycetes</taxon>
        <taxon>Kickxellales</taxon>
        <taxon>Kickxellaceae</taxon>
        <taxon>Spiromyces</taxon>
    </lineage>
</organism>
<accession>A0ACC1I0W8</accession>
<proteinExistence type="predicted"/>
<protein>
    <submittedName>
        <fullName evidence="1">Uncharacterized protein</fullName>
    </submittedName>
</protein>
<evidence type="ECO:0000313" key="2">
    <source>
        <dbReference type="Proteomes" id="UP001145114"/>
    </source>
</evidence>
<evidence type="ECO:0000313" key="1">
    <source>
        <dbReference type="EMBL" id="KAJ1680374.1"/>
    </source>
</evidence>
<sequence>MSVGSVPPSPHARAEASLYELAKCRGEFASVSKFFDRPLKAVHSSSWVYPWATQPQNIGLAGQTNDPKHRLQRTTYGDRAHDAQSQHGDSAASSVFPTNAESSLPDSVFRLPQPSNADSDGITVFKLTVGGRSLRKSSQVMLSKFD</sequence>
<gene>
    <name evidence="1" type="ORF">EV182_000156</name>
</gene>
<name>A0ACC1I0W8_9FUNG</name>
<dbReference type="EMBL" id="JAMZIH010000004">
    <property type="protein sequence ID" value="KAJ1680374.1"/>
    <property type="molecule type" value="Genomic_DNA"/>
</dbReference>
<comment type="caution">
    <text evidence="1">The sequence shown here is derived from an EMBL/GenBank/DDBJ whole genome shotgun (WGS) entry which is preliminary data.</text>
</comment>